<evidence type="ECO:0000259" key="8">
    <source>
        <dbReference type="PROSITE" id="PS50995"/>
    </source>
</evidence>
<dbReference type="PANTHER" id="PTHR42756">
    <property type="entry name" value="TRANSCRIPTIONAL REGULATOR, MARR"/>
    <property type="match status" value="1"/>
</dbReference>
<evidence type="ECO:0000256" key="1">
    <source>
        <dbReference type="ARBA" id="ARBA00004496"/>
    </source>
</evidence>
<dbReference type="PRINTS" id="PR00598">
    <property type="entry name" value="HTHMARR"/>
</dbReference>
<reference evidence="9 10" key="1">
    <citation type="journal article" date="2023" name="Int. J. Syst. Evol. Microbiol.">
        <title>Streptococcus sciuri sp. nov., Staphylococcus marylandisciuri sp. nov. and Staphylococcus americanisciuri sp. nov., isolated from faeces of eastern grey squirrel (Sciurus carolinensis).</title>
        <authorList>
            <person name="Volokhov D.V."/>
            <person name="Zagorodnyaya T.A."/>
            <person name="Furtak V.A."/>
            <person name="Nattanmai G."/>
            <person name="Randall L."/>
            <person name="Jose S."/>
            <person name="Gao Y."/>
            <person name="Eisenberg T."/>
            <person name="Delmonte P."/>
            <person name="Blom J."/>
            <person name="Mitchell K.K."/>
        </authorList>
    </citation>
    <scope>NUCLEOTIDE SEQUENCE [LARGE SCALE GENOMIC DNA]</scope>
    <source>
        <strain evidence="9 10">SQ8-PEA</strain>
    </source>
</reference>
<keyword evidence="10" id="KW-1185">Reference proteome</keyword>
<dbReference type="Pfam" id="PF22381">
    <property type="entry name" value="Staph_reg_Sar_Rot"/>
    <property type="match status" value="1"/>
</dbReference>
<evidence type="ECO:0000256" key="2">
    <source>
        <dbReference type="ARBA" id="ARBA00023015"/>
    </source>
</evidence>
<keyword evidence="2" id="KW-0805">Transcription regulation</keyword>
<dbReference type="SMART" id="SM00347">
    <property type="entry name" value="HTH_MARR"/>
    <property type="match status" value="1"/>
</dbReference>
<evidence type="ECO:0000256" key="7">
    <source>
        <dbReference type="ARBA" id="ARBA00047207"/>
    </source>
</evidence>
<evidence type="ECO:0000313" key="10">
    <source>
        <dbReference type="Proteomes" id="UP001209553"/>
    </source>
</evidence>
<gene>
    <name evidence="9" type="ORF">N9R04_09590</name>
</gene>
<dbReference type="Proteomes" id="UP001209553">
    <property type="component" value="Unassembled WGS sequence"/>
</dbReference>
<dbReference type="InterPro" id="IPR055166">
    <property type="entry name" value="Transc_reg_Sar_Rot_HTH"/>
</dbReference>
<dbReference type="InterPro" id="IPR036388">
    <property type="entry name" value="WH-like_DNA-bd_sf"/>
</dbReference>
<evidence type="ECO:0000256" key="6">
    <source>
        <dbReference type="ARBA" id="ARBA00047188"/>
    </source>
</evidence>
<comment type="caution">
    <text evidence="9">The sequence shown here is derived from an EMBL/GenBank/DDBJ whole genome shotgun (WGS) entry which is preliminary data.</text>
</comment>
<dbReference type="Gene3D" id="1.10.10.10">
    <property type="entry name" value="Winged helix-like DNA-binding domain superfamily/Winged helix DNA-binding domain"/>
    <property type="match status" value="1"/>
</dbReference>
<proteinExistence type="inferred from homology"/>
<evidence type="ECO:0000256" key="4">
    <source>
        <dbReference type="ARBA" id="ARBA00023163"/>
    </source>
</evidence>
<name>A0ABT2QSH8_9STAP</name>
<dbReference type="EMBL" id="JAOPKZ010000017">
    <property type="protein sequence ID" value="MCU5746929.1"/>
    <property type="molecule type" value="Genomic_DNA"/>
</dbReference>
<dbReference type="InterPro" id="IPR000835">
    <property type="entry name" value="HTH_MarR-typ"/>
</dbReference>
<dbReference type="PROSITE" id="PS50995">
    <property type="entry name" value="HTH_MARR_2"/>
    <property type="match status" value="1"/>
</dbReference>
<feature type="domain" description="HTH marR-type" evidence="8">
    <location>
        <begin position="4"/>
        <end position="133"/>
    </location>
</feature>
<comment type="subcellular location">
    <subcellularLocation>
        <location evidence="1">Cytoplasm</location>
    </subcellularLocation>
</comment>
<protein>
    <recommendedName>
        <fullName evidence="6">HTH-type transcriptional regulator SarZ</fullName>
    </recommendedName>
    <alternativeName>
        <fullName evidence="7">Staphylococcal accessory regulator Z</fullName>
    </alternativeName>
</protein>
<dbReference type="PANTHER" id="PTHR42756:SF1">
    <property type="entry name" value="TRANSCRIPTIONAL REPRESSOR OF EMRAB OPERON"/>
    <property type="match status" value="1"/>
</dbReference>
<keyword evidence="4" id="KW-0804">Transcription</keyword>
<keyword evidence="3" id="KW-0238">DNA-binding</keyword>
<dbReference type="RefSeq" id="WP_262856673.1">
    <property type="nucleotide sequence ID" value="NZ_JAOPKZ010000017.1"/>
</dbReference>
<evidence type="ECO:0000256" key="3">
    <source>
        <dbReference type="ARBA" id="ARBA00023125"/>
    </source>
</evidence>
<evidence type="ECO:0000313" key="9">
    <source>
        <dbReference type="EMBL" id="MCU5746929.1"/>
    </source>
</evidence>
<dbReference type="SUPFAM" id="SSF46785">
    <property type="entry name" value="Winged helix' DNA-binding domain"/>
    <property type="match status" value="1"/>
</dbReference>
<evidence type="ECO:0000256" key="5">
    <source>
        <dbReference type="ARBA" id="ARBA00046337"/>
    </source>
</evidence>
<dbReference type="InterPro" id="IPR036390">
    <property type="entry name" value="WH_DNA-bd_sf"/>
</dbReference>
<organism evidence="9 10">
    <name type="scientific">Staphylococcus marylandisciuri</name>
    <dbReference type="NCBI Taxonomy" id="2981529"/>
    <lineage>
        <taxon>Bacteria</taxon>
        <taxon>Bacillati</taxon>
        <taxon>Bacillota</taxon>
        <taxon>Bacilli</taxon>
        <taxon>Bacillales</taxon>
        <taxon>Staphylococcaceae</taxon>
        <taxon>Staphylococcus</taxon>
    </lineage>
</organism>
<accession>A0ABT2QSH8</accession>
<comment type="similarity">
    <text evidence="5">Belongs to the SarZ family.</text>
</comment>
<sequence length="138" mass="16173">MKLANQLCFSVYNVNRLFGQFYEKQLKRFGLTFSQYLVLLALWEKQPQTLNAIGKQLDLASNTLTPLLRRLEQAGWITRYRSESDKRQLHVSLTEKGQREQTAVYQAISECISTQFNLEEYQQAKTVLDNLEDKLKHL</sequence>